<keyword evidence="5" id="KW-0648">Protein biosynthesis</keyword>
<protein>
    <recommendedName>
        <fullName evidence="1">proline--tRNA ligase</fullName>
        <ecNumber evidence="1">6.1.1.15</ecNumber>
    </recommendedName>
</protein>
<dbReference type="SUPFAM" id="SSF52954">
    <property type="entry name" value="Class II aaRS ABD-related"/>
    <property type="match status" value="1"/>
</dbReference>
<organism evidence="8 9">
    <name type="scientific">Ladona fulva</name>
    <name type="common">Scarce chaser dragonfly</name>
    <name type="synonym">Libellula fulva</name>
    <dbReference type="NCBI Taxonomy" id="123851"/>
    <lineage>
        <taxon>Eukaryota</taxon>
        <taxon>Metazoa</taxon>
        <taxon>Ecdysozoa</taxon>
        <taxon>Arthropoda</taxon>
        <taxon>Hexapoda</taxon>
        <taxon>Insecta</taxon>
        <taxon>Pterygota</taxon>
        <taxon>Palaeoptera</taxon>
        <taxon>Odonata</taxon>
        <taxon>Epiprocta</taxon>
        <taxon>Anisoptera</taxon>
        <taxon>Libelluloidea</taxon>
        <taxon>Libellulidae</taxon>
        <taxon>Ladona</taxon>
    </lineage>
</organism>
<dbReference type="Gene3D" id="3.40.50.800">
    <property type="entry name" value="Anticodon-binding domain"/>
    <property type="match status" value="1"/>
</dbReference>
<dbReference type="Pfam" id="PF03129">
    <property type="entry name" value="HGTP_anticodon"/>
    <property type="match status" value="1"/>
</dbReference>
<dbReference type="GO" id="GO:0017101">
    <property type="term" value="C:aminoacyl-tRNA synthetase multienzyme complex"/>
    <property type="evidence" value="ECO:0007669"/>
    <property type="project" value="TreeGrafter"/>
</dbReference>
<dbReference type="Gene3D" id="3.30.110.30">
    <property type="entry name" value="C-terminal domain of ProRS"/>
    <property type="match status" value="1"/>
</dbReference>
<evidence type="ECO:0000256" key="6">
    <source>
        <dbReference type="ARBA" id="ARBA00023146"/>
    </source>
</evidence>
<dbReference type="SMART" id="SM00946">
    <property type="entry name" value="ProRS-C_1"/>
    <property type="match status" value="1"/>
</dbReference>
<dbReference type="GO" id="GO:0004827">
    <property type="term" value="F:proline-tRNA ligase activity"/>
    <property type="evidence" value="ECO:0007669"/>
    <property type="project" value="UniProtKB-EC"/>
</dbReference>
<keyword evidence="4" id="KW-0067">ATP-binding</keyword>
<dbReference type="Pfam" id="PF09180">
    <property type="entry name" value="ProRS-C_1"/>
    <property type="match status" value="1"/>
</dbReference>
<comment type="caution">
    <text evidence="8">The sequence shown here is derived from an EMBL/GenBank/DDBJ whole genome shotgun (WGS) entry which is preliminary data.</text>
</comment>
<dbReference type="InterPro" id="IPR004154">
    <property type="entry name" value="Anticodon-bd"/>
</dbReference>
<dbReference type="FunFam" id="3.30.110.30:FF:000001">
    <property type="entry name" value="Bifunctional glutamate/proline--tRNA ligase"/>
    <property type="match status" value="1"/>
</dbReference>
<gene>
    <name evidence="8" type="ORF">J437_LFUL015627</name>
</gene>
<accession>A0A8K0P905</accession>
<dbReference type="GO" id="GO:0005737">
    <property type="term" value="C:cytoplasm"/>
    <property type="evidence" value="ECO:0007669"/>
    <property type="project" value="InterPro"/>
</dbReference>
<dbReference type="InterPro" id="IPR016061">
    <property type="entry name" value="Pro-tRNA_ligase_II_C"/>
</dbReference>
<dbReference type="FunFam" id="3.40.50.800:FF:000005">
    <property type="entry name" value="bifunctional glutamate/proline--tRNA ligase"/>
    <property type="match status" value="1"/>
</dbReference>
<evidence type="ECO:0000259" key="7">
    <source>
        <dbReference type="SMART" id="SM00946"/>
    </source>
</evidence>
<evidence type="ECO:0000256" key="4">
    <source>
        <dbReference type="ARBA" id="ARBA00022840"/>
    </source>
</evidence>
<reference evidence="8" key="1">
    <citation type="submission" date="2013-04" db="EMBL/GenBank/DDBJ databases">
        <authorList>
            <person name="Qu J."/>
            <person name="Murali S.C."/>
            <person name="Bandaranaike D."/>
            <person name="Bellair M."/>
            <person name="Blankenburg K."/>
            <person name="Chao H."/>
            <person name="Dinh H."/>
            <person name="Doddapaneni H."/>
            <person name="Downs B."/>
            <person name="Dugan-Rocha S."/>
            <person name="Elkadiri S."/>
            <person name="Gnanaolivu R.D."/>
            <person name="Hernandez B."/>
            <person name="Javaid M."/>
            <person name="Jayaseelan J.C."/>
            <person name="Lee S."/>
            <person name="Li M."/>
            <person name="Ming W."/>
            <person name="Munidasa M."/>
            <person name="Muniz J."/>
            <person name="Nguyen L."/>
            <person name="Ongeri F."/>
            <person name="Osuji N."/>
            <person name="Pu L.-L."/>
            <person name="Puazo M."/>
            <person name="Qu C."/>
            <person name="Quiroz J."/>
            <person name="Raj R."/>
            <person name="Weissenberger G."/>
            <person name="Xin Y."/>
            <person name="Zou X."/>
            <person name="Han Y."/>
            <person name="Richards S."/>
            <person name="Worley K."/>
            <person name="Muzny D."/>
            <person name="Gibbs R."/>
        </authorList>
    </citation>
    <scope>NUCLEOTIDE SEQUENCE</scope>
    <source>
        <strain evidence="8">Sampled in the wild</strain>
    </source>
</reference>
<dbReference type="EC" id="6.1.1.15" evidence="1"/>
<dbReference type="PANTHER" id="PTHR43382">
    <property type="entry name" value="PROLYL-TRNA SYNTHETASE"/>
    <property type="match status" value="1"/>
</dbReference>
<dbReference type="EMBL" id="KZ308877">
    <property type="protein sequence ID" value="KAG8235099.1"/>
    <property type="molecule type" value="Genomic_DNA"/>
</dbReference>
<dbReference type="GO" id="GO:0006433">
    <property type="term" value="P:prolyl-tRNA aminoacylation"/>
    <property type="evidence" value="ECO:0007669"/>
    <property type="project" value="InterPro"/>
</dbReference>
<keyword evidence="3" id="KW-0547">Nucleotide-binding</keyword>
<evidence type="ECO:0000256" key="3">
    <source>
        <dbReference type="ARBA" id="ARBA00022741"/>
    </source>
</evidence>
<dbReference type="Proteomes" id="UP000792457">
    <property type="component" value="Unassembled WGS sequence"/>
</dbReference>
<keyword evidence="9" id="KW-1185">Reference proteome</keyword>
<reference evidence="8" key="2">
    <citation type="submission" date="2017-10" db="EMBL/GenBank/DDBJ databases">
        <title>Ladona fulva Genome sequencing and assembly.</title>
        <authorList>
            <person name="Murali S."/>
            <person name="Richards S."/>
            <person name="Bandaranaike D."/>
            <person name="Bellair M."/>
            <person name="Blankenburg K."/>
            <person name="Chao H."/>
            <person name="Dinh H."/>
            <person name="Doddapaneni H."/>
            <person name="Dugan-Rocha S."/>
            <person name="Elkadiri S."/>
            <person name="Gnanaolivu R."/>
            <person name="Hernandez B."/>
            <person name="Skinner E."/>
            <person name="Javaid M."/>
            <person name="Lee S."/>
            <person name="Li M."/>
            <person name="Ming W."/>
            <person name="Munidasa M."/>
            <person name="Muniz J."/>
            <person name="Nguyen L."/>
            <person name="Hughes D."/>
            <person name="Osuji N."/>
            <person name="Pu L.-L."/>
            <person name="Puazo M."/>
            <person name="Qu C."/>
            <person name="Quiroz J."/>
            <person name="Raj R."/>
            <person name="Weissenberger G."/>
            <person name="Xin Y."/>
            <person name="Zou X."/>
            <person name="Han Y."/>
            <person name="Worley K."/>
            <person name="Muzny D."/>
            <person name="Gibbs R."/>
        </authorList>
    </citation>
    <scope>NUCLEOTIDE SEQUENCE</scope>
    <source>
        <strain evidence="8">Sampled in the wild</strain>
    </source>
</reference>
<proteinExistence type="predicted"/>
<feature type="domain" description="Proline-tRNA ligase class II C-terminal" evidence="7">
    <location>
        <begin position="105"/>
        <end position="189"/>
    </location>
</feature>
<evidence type="ECO:0000256" key="1">
    <source>
        <dbReference type="ARBA" id="ARBA00012831"/>
    </source>
</evidence>
<evidence type="ECO:0000256" key="2">
    <source>
        <dbReference type="ARBA" id="ARBA00022598"/>
    </source>
</evidence>
<dbReference type="SUPFAM" id="SSF64586">
    <property type="entry name" value="C-terminal domain of ProRS"/>
    <property type="match status" value="1"/>
</dbReference>
<dbReference type="AlphaFoldDB" id="A0A8K0P905"/>
<keyword evidence="6" id="KW-0030">Aminoacyl-tRNA synthetase</keyword>
<dbReference type="InterPro" id="IPR004499">
    <property type="entry name" value="Pro-tRNA-ligase_IIa_arc-type"/>
</dbReference>
<sequence>MKDDEKEKLIRSCSDLEEELKKLGVKVKGDYRDNYSPGWKFNHWELKGVPIRVEVGPKDVAQDQIVAVRRDSGEKITIKRPDAALEIKELATKDLDDHKVICCEWNDFCKQLDEKKIILALFCGEIPCEELIKKESAREDIADSGAPAMGAKGLCIPFDQPQSIQENDKCIHPRCQNKPKYYVLFGRSY</sequence>
<evidence type="ECO:0000313" key="8">
    <source>
        <dbReference type="EMBL" id="KAG8235099.1"/>
    </source>
</evidence>
<dbReference type="PANTHER" id="PTHR43382:SF2">
    <property type="entry name" value="BIFUNCTIONAL GLUTAMATE_PROLINE--TRNA LIGASE"/>
    <property type="match status" value="1"/>
</dbReference>
<evidence type="ECO:0000313" key="9">
    <source>
        <dbReference type="Proteomes" id="UP000792457"/>
    </source>
</evidence>
<name>A0A8K0P905_LADFU</name>
<dbReference type="InterPro" id="IPR017449">
    <property type="entry name" value="Pro-tRNA_synth_II"/>
</dbReference>
<dbReference type="GO" id="GO:0005524">
    <property type="term" value="F:ATP binding"/>
    <property type="evidence" value="ECO:0007669"/>
    <property type="project" value="UniProtKB-KW"/>
</dbReference>
<evidence type="ECO:0000256" key="5">
    <source>
        <dbReference type="ARBA" id="ARBA00022917"/>
    </source>
</evidence>
<dbReference type="InterPro" id="IPR036621">
    <property type="entry name" value="Anticodon-bd_dom_sf"/>
</dbReference>
<keyword evidence="2" id="KW-0436">Ligase</keyword>
<dbReference type="OrthoDB" id="1350766at2759"/>